<proteinExistence type="inferred from homology"/>
<keyword evidence="6" id="KW-0969">Cilium</keyword>
<feature type="domain" description="Flagellar basal-body/hook protein C-terminal" evidence="4">
    <location>
        <begin position="184"/>
        <end position="228"/>
    </location>
</feature>
<evidence type="ECO:0000259" key="5">
    <source>
        <dbReference type="Pfam" id="PF22692"/>
    </source>
</evidence>
<dbReference type="GO" id="GO:0009425">
    <property type="term" value="C:bacterial-type flagellum basal body"/>
    <property type="evidence" value="ECO:0007669"/>
    <property type="project" value="UniProtKB-SubCell"/>
</dbReference>
<dbReference type="NCBIfam" id="TIGR03506">
    <property type="entry name" value="FlgEFG_subfam"/>
    <property type="match status" value="1"/>
</dbReference>
<dbReference type="Pfam" id="PF22692">
    <property type="entry name" value="LlgE_F_G_D1"/>
    <property type="match status" value="1"/>
</dbReference>
<dbReference type="PANTHER" id="PTHR30435">
    <property type="entry name" value="FLAGELLAR PROTEIN"/>
    <property type="match status" value="1"/>
</dbReference>
<accession>A0A0A7RFA6</accession>
<dbReference type="InterPro" id="IPR001444">
    <property type="entry name" value="Flag_bb_rod_N"/>
</dbReference>
<evidence type="ECO:0000256" key="2">
    <source>
        <dbReference type="RuleBase" id="RU362116"/>
    </source>
</evidence>
<protein>
    <submittedName>
        <fullName evidence="6">Flagellar basal-body rod protein FlgF</fullName>
    </submittedName>
</protein>
<evidence type="ECO:0000256" key="1">
    <source>
        <dbReference type="ARBA" id="ARBA00009677"/>
    </source>
</evidence>
<dbReference type="InterPro" id="IPR037925">
    <property type="entry name" value="FlgE/F/G-like"/>
</dbReference>
<gene>
    <name evidence="6" type="primary">flgF</name>
</gene>
<evidence type="ECO:0000259" key="3">
    <source>
        <dbReference type="Pfam" id="PF00460"/>
    </source>
</evidence>
<feature type="domain" description="Flagellar basal body rod protein N-terminal" evidence="3">
    <location>
        <begin position="15"/>
        <end position="35"/>
    </location>
</feature>
<dbReference type="AlphaFoldDB" id="A0A0A7RFA6"/>
<dbReference type="InterPro" id="IPR053967">
    <property type="entry name" value="LlgE_F_G-like_D1"/>
</dbReference>
<dbReference type="Pfam" id="PF00460">
    <property type="entry name" value="Flg_bb_rod"/>
    <property type="match status" value="1"/>
</dbReference>
<evidence type="ECO:0000313" key="6">
    <source>
        <dbReference type="EMBL" id="AJA33885.1"/>
    </source>
</evidence>
<dbReference type="GO" id="GO:0071978">
    <property type="term" value="P:bacterial-type flagellum-dependent swarming motility"/>
    <property type="evidence" value="ECO:0007669"/>
    <property type="project" value="TreeGrafter"/>
</dbReference>
<sequence>MIRGLDTLRQSIDILQKRQENVSGNIANVNTTGYRAKHLFQSTLKEAQLHNYQGGANANERTEIGGFTFGNQLDGSYLDQTKGALHQTGRTTDFAITNDGYFTVRMPNGQTAYTRNGNFNLNGQNQYVTQEGYAVLNTAGQPARSGEQNFQVTAFDNQQALQDIGNTYFISNTQGNQLQGADVRQGYLEQSNVSTADEMVALIQTGREFEANQKILSSNNETLGKAVNELGKI</sequence>
<dbReference type="PANTHER" id="PTHR30435:SF19">
    <property type="entry name" value="FLAGELLAR BASAL-BODY ROD PROTEIN FLGG"/>
    <property type="match status" value="1"/>
</dbReference>
<dbReference type="InterPro" id="IPR020013">
    <property type="entry name" value="Flagellar_FlgE/F/G"/>
</dbReference>
<keyword evidence="6" id="KW-0282">Flagellum</keyword>
<feature type="domain" description="Flagellar hook protein FlgE/F/G-like D1" evidence="5">
    <location>
        <begin position="95"/>
        <end position="139"/>
    </location>
</feature>
<dbReference type="SUPFAM" id="SSF117143">
    <property type="entry name" value="Flagellar hook protein flgE"/>
    <property type="match status" value="1"/>
</dbReference>
<keyword evidence="6" id="KW-0966">Cell projection</keyword>
<comment type="subcellular location">
    <subcellularLocation>
        <location evidence="2">Bacterial flagellum basal body</location>
    </subcellularLocation>
</comment>
<dbReference type="Pfam" id="PF06429">
    <property type="entry name" value="Flg_bbr_C"/>
    <property type="match status" value="1"/>
</dbReference>
<keyword evidence="2" id="KW-0975">Bacterial flagellum</keyword>
<dbReference type="InterPro" id="IPR010930">
    <property type="entry name" value="Flg_bb/hook_C_dom"/>
</dbReference>
<name>A0A0A7RFA6_9LACO</name>
<reference evidence="6" key="1">
    <citation type="journal article" date="2014" name="Appl. Environ. Microbiol.">
        <title>Detection and genomic characterization of motility in Lactobacillus curvatus: confirmation of motility in a species outside the Lactobacillus salivarius clade.</title>
        <authorList>
            <person name="Cousin F.J."/>
            <person name="Lynch S.M."/>
            <person name="Harris H.M."/>
            <person name="McCann A."/>
            <person name="Lynch D.B."/>
            <person name="Neville B.A."/>
            <person name="Irisawa T."/>
            <person name="Okada S."/>
            <person name="Endo A."/>
            <person name="O'Toole P.W."/>
        </authorList>
    </citation>
    <scope>NUCLEOTIDE SEQUENCE</scope>
    <source>
        <strain evidence="6">DSM 19910</strain>
    </source>
</reference>
<organism evidence="6">
    <name type="scientific">Liquorilactobacillus capillatus</name>
    <dbReference type="NCBI Taxonomy" id="480931"/>
    <lineage>
        <taxon>Bacteria</taxon>
        <taxon>Bacillati</taxon>
        <taxon>Bacillota</taxon>
        <taxon>Bacilli</taxon>
        <taxon>Lactobacillales</taxon>
        <taxon>Lactobacillaceae</taxon>
        <taxon>Liquorilactobacillus</taxon>
    </lineage>
</organism>
<dbReference type="EMBL" id="KM886862">
    <property type="protein sequence ID" value="AJA33885.1"/>
    <property type="molecule type" value="Genomic_DNA"/>
</dbReference>
<evidence type="ECO:0000259" key="4">
    <source>
        <dbReference type="Pfam" id="PF06429"/>
    </source>
</evidence>
<comment type="similarity">
    <text evidence="1 2">Belongs to the flagella basal body rod proteins family.</text>
</comment>